<accession>A0A7G9SK20</accession>
<dbReference type="Proteomes" id="UP000515971">
    <property type="component" value="Chromosome"/>
</dbReference>
<proteinExistence type="predicted"/>
<evidence type="ECO:0000256" key="1">
    <source>
        <dbReference type="SAM" id="MobiDB-lite"/>
    </source>
</evidence>
<dbReference type="AlphaFoldDB" id="A0A7G9SK20"/>
<feature type="compositionally biased region" description="Basic and acidic residues" evidence="1">
    <location>
        <begin position="106"/>
        <end position="121"/>
    </location>
</feature>
<evidence type="ECO:0000313" key="2">
    <source>
        <dbReference type="EMBL" id="QNN68195.1"/>
    </source>
</evidence>
<protein>
    <submittedName>
        <fullName evidence="2">Uncharacterized protein</fullName>
    </submittedName>
</protein>
<dbReference type="RefSeq" id="WP_187539488.1">
    <property type="nucleotide sequence ID" value="NZ_BAABJT010000001.1"/>
</dbReference>
<dbReference type="EMBL" id="CP060718">
    <property type="protein sequence ID" value="QNN68195.1"/>
    <property type="molecule type" value="Genomic_DNA"/>
</dbReference>
<name>A0A7G9SK20_9SPHN</name>
<sequence length="180" mass="19063">MMLLRLLGPKGVAGIAVALCLSLLLLLQKAETRRFRALSDANAQRHRAEQAAHAGTVANYRAAAAAARAADKANAARIATEQRAINERTSHDFEARLAAARARADRLRREGQGAADPRARGDAAMPSLPATAAIPAQGPVENRLPHPDALIATEQAIQLDELIKWVRAQHAVRVDGGPGG</sequence>
<feature type="region of interest" description="Disordered" evidence="1">
    <location>
        <begin position="106"/>
        <end position="125"/>
    </location>
</feature>
<reference evidence="2 3" key="1">
    <citation type="submission" date="2020-08" db="EMBL/GenBank/DDBJ databases">
        <title>Genome sequence of Sphingomonas lutea KCTC 23642T.</title>
        <authorList>
            <person name="Hyun D.-W."/>
            <person name="Bae J.-W."/>
        </authorList>
    </citation>
    <scope>NUCLEOTIDE SEQUENCE [LARGE SCALE GENOMIC DNA]</scope>
    <source>
        <strain evidence="2 3">KCTC 23642</strain>
    </source>
</reference>
<keyword evidence="3" id="KW-1185">Reference proteome</keyword>
<gene>
    <name evidence="2" type="ORF">H9L13_04760</name>
</gene>
<organism evidence="2 3">
    <name type="scientific">Sphingomonas lutea</name>
    <dbReference type="NCBI Taxonomy" id="1045317"/>
    <lineage>
        <taxon>Bacteria</taxon>
        <taxon>Pseudomonadati</taxon>
        <taxon>Pseudomonadota</taxon>
        <taxon>Alphaproteobacteria</taxon>
        <taxon>Sphingomonadales</taxon>
        <taxon>Sphingomonadaceae</taxon>
        <taxon>Sphingomonas</taxon>
    </lineage>
</organism>
<dbReference type="KEGG" id="slut:H9L13_04760"/>
<evidence type="ECO:0000313" key="3">
    <source>
        <dbReference type="Proteomes" id="UP000515971"/>
    </source>
</evidence>